<keyword evidence="2" id="KW-0813">Transport</keyword>
<keyword evidence="4 6" id="KW-0067">ATP-binding</keyword>
<comment type="caution">
    <text evidence="6">The sequence shown here is derived from an EMBL/GenBank/DDBJ whole genome shotgun (WGS) entry which is preliminary data.</text>
</comment>
<dbReference type="InterPro" id="IPR027417">
    <property type="entry name" value="P-loop_NTPase"/>
</dbReference>
<evidence type="ECO:0000256" key="3">
    <source>
        <dbReference type="ARBA" id="ARBA00022741"/>
    </source>
</evidence>
<gene>
    <name evidence="6" type="ORF">B5E91_04095</name>
</gene>
<dbReference type="PANTHER" id="PTHR42711">
    <property type="entry name" value="ABC TRANSPORTER ATP-BINDING PROTEIN"/>
    <property type="match status" value="1"/>
</dbReference>
<feature type="domain" description="ABC transporter" evidence="5">
    <location>
        <begin position="5"/>
        <end position="217"/>
    </location>
</feature>
<sequence>MNYVIQVSNLKKSYGNNKVLKDLSFNVKKGEIFGILGVNGAGKTTLLECIESLCKYDDGKILINGKIGIQLQSSSLPAYIKVIEAIRLFSKWKKVKIDNSILTTYKMDKLKDKKYLELSTGQKRRLHLVLALIGKPDILFLDEPTAGLDVEGKISLHNEIRKLKAHGTTIILASHDMSEVENLCDRIAILNNGKIAFLGTIDKLTLQIKKKYNIEILTKLGQDKYITDNINDTLLSILKDYKTKNLEILDIKINRGTLEQHFIDITKEH</sequence>
<dbReference type="AlphaFoldDB" id="A0A1Y4QL34"/>
<dbReference type="RefSeq" id="WP_087255302.1">
    <property type="nucleotide sequence ID" value="NZ_CALURN010000021.1"/>
</dbReference>
<dbReference type="SUPFAM" id="SSF52540">
    <property type="entry name" value="P-loop containing nucleoside triphosphate hydrolases"/>
    <property type="match status" value="1"/>
</dbReference>
<dbReference type="EMBL" id="NFLB01000003">
    <property type="protein sequence ID" value="OUQ05998.1"/>
    <property type="molecule type" value="Genomic_DNA"/>
</dbReference>
<evidence type="ECO:0000313" key="6">
    <source>
        <dbReference type="EMBL" id="OUQ05998.1"/>
    </source>
</evidence>
<dbReference type="Pfam" id="PF00005">
    <property type="entry name" value="ABC_tran"/>
    <property type="match status" value="1"/>
</dbReference>
<comment type="similarity">
    <text evidence="1">Belongs to the ABC transporter superfamily.</text>
</comment>
<dbReference type="SMART" id="SM00382">
    <property type="entry name" value="AAA"/>
    <property type="match status" value="1"/>
</dbReference>
<organism evidence="6 7">
    <name type="scientific">Thomasclavelia spiroformis</name>
    <dbReference type="NCBI Taxonomy" id="29348"/>
    <lineage>
        <taxon>Bacteria</taxon>
        <taxon>Bacillati</taxon>
        <taxon>Bacillota</taxon>
        <taxon>Erysipelotrichia</taxon>
        <taxon>Erysipelotrichales</taxon>
        <taxon>Coprobacillaceae</taxon>
        <taxon>Thomasclavelia</taxon>
    </lineage>
</organism>
<dbReference type="InterPro" id="IPR003593">
    <property type="entry name" value="AAA+_ATPase"/>
</dbReference>
<dbReference type="GO" id="GO:0016887">
    <property type="term" value="F:ATP hydrolysis activity"/>
    <property type="evidence" value="ECO:0007669"/>
    <property type="project" value="InterPro"/>
</dbReference>
<evidence type="ECO:0000259" key="5">
    <source>
        <dbReference type="PROSITE" id="PS50893"/>
    </source>
</evidence>
<evidence type="ECO:0000256" key="4">
    <source>
        <dbReference type="ARBA" id="ARBA00022840"/>
    </source>
</evidence>
<accession>A0A1Y4QL34</accession>
<name>A0A1Y4QL34_9FIRM</name>
<dbReference type="Proteomes" id="UP000196258">
    <property type="component" value="Unassembled WGS sequence"/>
</dbReference>
<dbReference type="PROSITE" id="PS50893">
    <property type="entry name" value="ABC_TRANSPORTER_2"/>
    <property type="match status" value="1"/>
</dbReference>
<dbReference type="GO" id="GO:0005524">
    <property type="term" value="F:ATP binding"/>
    <property type="evidence" value="ECO:0007669"/>
    <property type="project" value="UniProtKB-KW"/>
</dbReference>
<proteinExistence type="inferred from homology"/>
<dbReference type="InterPro" id="IPR003439">
    <property type="entry name" value="ABC_transporter-like_ATP-bd"/>
</dbReference>
<dbReference type="PANTHER" id="PTHR42711:SF5">
    <property type="entry name" value="ABC TRANSPORTER ATP-BINDING PROTEIN NATA"/>
    <property type="match status" value="1"/>
</dbReference>
<dbReference type="CDD" id="cd03230">
    <property type="entry name" value="ABC_DR_subfamily_A"/>
    <property type="match status" value="1"/>
</dbReference>
<reference evidence="7" key="1">
    <citation type="submission" date="2017-04" db="EMBL/GenBank/DDBJ databases">
        <title>Function of individual gut microbiota members based on whole genome sequencing of pure cultures obtained from chicken caecum.</title>
        <authorList>
            <person name="Medvecky M."/>
            <person name="Cejkova D."/>
            <person name="Polansky O."/>
            <person name="Karasova D."/>
            <person name="Kubasova T."/>
            <person name="Cizek A."/>
            <person name="Rychlik I."/>
        </authorList>
    </citation>
    <scope>NUCLEOTIDE SEQUENCE [LARGE SCALE GENOMIC DNA]</scope>
    <source>
        <strain evidence="7">An149</strain>
    </source>
</reference>
<keyword evidence="3" id="KW-0547">Nucleotide-binding</keyword>
<evidence type="ECO:0000256" key="2">
    <source>
        <dbReference type="ARBA" id="ARBA00022448"/>
    </source>
</evidence>
<protein>
    <submittedName>
        <fullName evidence="6">ABC transporter ATP-binding protein</fullName>
    </submittedName>
</protein>
<evidence type="ECO:0000313" key="7">
    <source>
        <dbReference type="Proteomes" id="UP000196258"/>
    </source>
</evidence>
<dbReference type="Gene3D" id="3.40.50.300">
    <property type="entry name" value="P-loop containing nucleotide triphosphate hydrolases"/>
    <property type="match status" value="1"/>
</dbReference>
<dbReference type="InterPro" id="IPR050763">
    <property type="entry name" value="ABC_transporter_ATP-binding"/>
</dbReference>
<evidence type="ECO:0000256" key="1">
    <source>
        <dbReference type="ARBA" id="ARBA00005417"/>
    </source>
</evidence>